<feature type="region of interest" description="Disordered" evidence="2">
    <location>
        <begin position="96"/>
        <end position="139"/>
    </location>
</feature>
<keyword evidence="4" id="KW-1185">Reference proteome</keyword>
<dbReference type="PANTHER" id="PTHR24133">
    <property type="entry name" value="ANKYRIN DOMAIN-CONTAINING"/>
    <property type="match status" value="1"/>
</dbReference>
<dbReference type="OrthoDB" id="20872at2759"/>
<dbReference type="SUPFAM" id="SSF48403">
    <property type="entry name" value="Ankyrin repeat"/>
    <property type="match status" value="1"/>
</dbReference>
<reference evidence="3 4" key="1">
    <citation type="submission" date="2017-06" db="EMBL/GenBank/DDBJ databases">
        <title>Ant-infecting Ophiocordyceps genomes reveal a high diversity of potential behavioral manipulation genes and a possible major role for enterotoxins.</title>
        <authorList>
            <person name="De Bekker C."/>
            <person name="Evans H.C."/>
            <person name="Brachmann A."/>
            <person name="Hughes D.P."/>
        </authorList>
    </citation>
    <scope>NUCLEOTIDE SEQUENCE [LARGE SCALE GENOMIC DNA]</scope>
    <source>
        <strain evidence="3 4">1348a</strain>
    </source>
</reference>
<comment type="caution">
    <text evidence="3">The sequence shown here is derived from an EMBL/GenBank/DDBJ whole genome shotgun (WGS) entry which is preliminary data.</text>
</comment>
<proteinExistence type="predicted"/>
<dbReference type="PANTHER" id="PTHR24133:SF40">
    <property type="entry name" value="ANKYRIN REPEAT DOMAIN 44"/>
    <property type="match status" value="1"/>
</dbReference>
<dbReference type="PROSITE" id="PS50297">
    <property type="entry name" value="ANK_REP_REGION"/>
    <property type="match status" value="2"/>
</dbReference>
<evidence type="ECO:0000313" key="3">
    <source>
        <dbReference type="EMBL" id="PHH71892.1"/>
    </source>
</evidence>
<feature type="region of interest" description="Disordered" evidence="2">
    <location>
        <begin position="43"/>
        <end position="65"/>
    </location>
</feature>
<name>A0A2C5YX28_9HYPO</name>
<evidence type="ECO:0000256" key="2">
    <source>
        <dbReference type="SAM" id="MobiDB-lite"/>
    </source>
</evidence>
<sequence>MGLGNALKAQIAELQARNSELQAFKNSALWAKECPTLLSPASASSIARRGSAPLEQENVGGEERTTTSIGLRMFQPYLETLDDELLGDMVTDWRANPQSAREGQHEAEAMSKQTSDSGSTSCDTGSTLPSSSYLDPGLRPLEKIKGSTASDVMALDPAMGFSAIHPFGTSSSARGRREQGASTPRRRSLASTAAPRPDQRPGALRIAVANRQGPMVRLLVRHGADMNARDERGRTVLHDVAESNDGDMARLLLDNGADAGAVDAAGMAALDVAASLGNVEVAEVLLETCRDERV</sequence>
<organism evidence="3 4">
    <name type="scientific">Ophiocordyceps australis</name>
    <dbReference type="NCBI Taxonomy" id="1399860"/>
    <lineage>
        <taxon>Eukaryota</taxon>
        <taxon>Fungi</taxon>
        <taxon>Dikarya</taxon>
        <taxon>Ascomycota</taxon>
        <taxon>Pezizomycotina</taxon>
        <taxon>Sordariomycetes</taxon>
        <taxon>Hypocreomycetidae</taxon>
        <taxon>Hypocreales</taxon>
        <taxon>Ophiocordycipitaceae</taxon>
        <taxon>Ophiocordyceps</taxon>
    </lineage>
</organism>
<evidence type="ECO:0000313" key="4">
    <source>
        <dbReference type="Proteomes" id="UP000224854"/>
    </source>
</evidence>
<dbReference type="Proteomes" id="UP000224854">
    <property type="component" value="Unassembled WGS sequence"/>
</dbReference>
<dbReference type="InterPro" id="IPR036770">
    <property type="entry name" value="Ankyrin_rpt-contain_sf"/>
</dbReference>
<dbReference type="SMART" id="SM00248">
    <property type="entry name" value="ANK"/>
    <property type="match status" value="3"/>
</dbReference>
<feature type="repeat" description="ANK" evidence="1">
    <location>
        <begin position="232"/>
        <end position="264"/>
    </location>
</feature>
<dbReference type="PROSITE" id="PS50088">
    <property type="entry name" value="ANK_REPEAT"/>
    <property type="match status" value="2"/>
</dbReference>
<dbReference type="EMBL" id="NJEU01000634">
    <property type="protein sequence ID" value="PHH71892.1"/>
    <property type="molecule type" value="Genomic_DNA"/>
</dbReference>
<dbReference type="AlphaFoldDB" id="A0A2C5YX28"/>
<feature type="compositionally biased region" description="Low complexity" evidence="2">
    <location>
        <begin position="114"/>
        <end position="127"/>
    </location>
</feature>
<dbReference type="InterPro" id="IPR002110">
    <property type="entry name" value="Ankyrin_rpt"/>
</dbReference>
<accession>A0A2C5YX28</accession>
<dbReference type="InterPro" id="IPR052391">
    <property type="entry name" value="E3_Ligase-Neurotoxin"/>
</dbReference>
<evidence type="ECO:0000256" key="1">
    <source>
        <dbReference type="PROSITE-ProRule" id="PRU00023"/>
    </source>
</evidence>
<keyword evidence="1" id="KW-0040">ANK repeat</keyword>
<dbReference type="Gene3D" id="1.25.40.20">
    <property type="entry name" value="Ankyrin repeat-containing domain"/>
    <property type="match status" value="1"/>
</dbReference>
<protein>
    <submittedName>
        <fullName evidence="3">Uncharacterized protein</fullName>
    </submittedName>
</protein>
<dbReference type="Pfam" id="PF12796">
    <property type="entry name" value="Ank_2"/>
    <property type="match status" value="1"/>
</dbReference>
<feature type="compositionally biased region" description="Low complexity" evidence="2">
    <location>
        <begin position="43"/>
        <end position="53"/>
    </location>
</feature>
<feature type="region of interest" description="Disordered" evidence="2">
    <location>
        <begin position="166"/>
        <end position="201"/>
    </location>
</feature>
<gene>
    <name evidence="3" type="ORF">CDD82_6283</name>
</gene>
<feature type="repeat" description="ANK" evidence="1">
    <location>
        <begin position="199"/>
        <end position="231"/>
    </location>
</feature>